<gene>
    <name evidence="1" type="ORF">AVDCRST_MAG78-2672</name>
</gene>
<name>A0A6J4QFV3_9ACTN</name>
<dbReference type="AlphaFoldDB" id="A0A6J4QFV3"/>
<proteinExistence type="predicted"/>
<dbReference type="EMBL" id="CADCVB010000176">
    <property type="protein sequence ID" value="CAA9443693.1"/>
    <property type="molecule type" value="Genomic_DNA"/>
</dbReference>
<reference evidence="1" key="1">
    <citation type="submission" date="2020-02" db="EMBL/GenBank/DDBJ databases">
        <authorList>
            <person name="Meier V. D."/>
        </authorList>
    </citation>
    <scope>NUCLEOTIDE SEQUENCE</scope>
    <source>
        <strain evidence="1">AVDCRST_MAG78</strain>
    </source>
</reference>
<sequence>MVLVYALILRPYIMDPVPGNSFVEYLFDEGFDVYLLDWGVPDARTATSRSRTTSWATCRRRWSGSSKPPGPEG</sequence>
<accession>A0A6J4QFV3</accession>
<protein>
    <submittedName>
        <fullName evidence="1">Polyhydroxyalkanoic acid synthase</fullName>
    </submittedName>
</protein>
<organism evidence="1">
    <name type="scientific">uncultured Rubrobacteraceae bacterium</name>
    <dbReference type="NCBI Taxonomy" id="349277"/>
    <lineage>
        <taxon>Bacteria</taxon>
        <taxon>Bacillati</taxon>
        <taxon>Actinomycetota</taxon>
        <taxon>Rubrobacteria</taxon>
        <taxon>Rubrobacterales</taxon>
        <taxon>Rubrobacteraceae</taxon>
        <taxon>environmental samples</taxon>
    </lineage>
</organism>
<evidence type="ECO:0000313" key="1">
    <source>
        <dbReference type="EMBL" id="CAA9443693.1"/>
    </source>
</evidence>